<dbReference type="Pfam" id="PF18916">
    <property type="entry name" value="Lycopene_cyc"/>
    <property type="match status" value="2"/>
</dbReference>
<feature type="transmembrane region" description="Helical" evidence="8">
    <location>
        <begin position="217"/>
        <end position="237"/>
    </location>
</feature>
<dbReference type="GO" id="GO:0016020">
    <property type="term" value="C:membrane"/>
    <property type="evidence" value="ECO:0007669"/>
    <property type="project" value="UniProtKB-SubCell"/>
</dbReference>
<comment type="pathway">
    <text evidence="2">Carotenoid biosynthesis.</text>
</comment>
<keyword evidence="11" id="KW-1185">Reference proteome</keyword>
<dbReference type="RefSeq" id="WP_250582894.1">
    <property type="nucleotide sequence ID" value="NZ_JAKRVX010000001.1"/>
</dbReference>
<evidence type="ECO:0000256" key="7">
    <source>
        <dbReference type="ARBA" id="ARBA00023235"/>
    </source>
</evidence>
<keyword evidence="3 8" id="KW-0812">Transmembrane</keyword>
<feature type="transmembrane region" description="Helical" evidence="8">
    <location>
        <begin position="6"/>
        <end position="26"/>
    </location>
</feature>
<dbReference type="Proteomes" id="UP001203207">
    <property type="component" value="Unassembled WGS sequence"/>
</dbReference>
<evidence type="ECO:0000256" key="8">
    <source>
        <dbReference type="SAM" id="Phobius"/>
    </source>
</evidence>
<evidence type="ECO:0000256" key="4">
    <source>
        <dbReference type="ARBA" id="ARBA00022746"/>
    </source>
</evidence>
<organism evidence="10 11">
    <name type="scientific">Natronocalculus amylovorans</name>
    <dbReference type="NCBI Taxonomy" id="2917812"/>
    <lineage>
        <taxon>Archaea</taxon>
        <taxon>Methanobacteriati</taxon>
        <taxon>Methanobacteriota</taxon>
        <taxon>Stenosarchaea group</taxon>
        <taxon>Halobacteria</taxon>
        <taxon>Halobacteriales</taxon>
        <taxon>Haloferacaceae</taxon>
        <taxon>Natronocalculus</taxon>
    </lineage>
</organism>
<feature type="transmembrane region" description="Helical" evidence="8">
    <location>
        <begin position="141"/>
        <end position="166"/>
    </location>
</feature>
<feature type="transmembrane region" description="Helical" evidence="8">
    <location>
        <begin position="117"/>
        <end position="135"/>
    </location>
</feature>
<dbReference type="GO" id="GO:0016872">
    <property type="term" value="F:intramolecular lyase activity"/>
    <property type="evidence" value="ECO:0007669"/>
    <property type="project" value="InterPro"/>
</dbReference>
<dbReference type="GO" id="GO:0045436">
    <property type="term" value="F:lycopene beta cyclase activity"/>
    <property type="evidence" value="ECO:0007669"/>
    <property type="project" value="UniProtKB-ARBA"/>
</dbReference>
<dbReference type="InterPro" id="IPR017825">
    <property type="entry name" value="Lycopene_cyclase_dom"/>
</dbReference>
<reference evidence="10" key="2">
    <citation type="submission" date="2022-02" db="EMBL/GenBank/DDBJ databases">
        <authorList>
            <person name="Elcheninov A.G."/>
            <person name="Sorokin D.Y."/>
            <person name="Kublanov I.V."/>
        </authorList>
    </citation>
    <scope>NUCLEOTIDE SEQUENCE</scope>
    <source>
        <strain evidence="10">AArc-St2</strain>
    </source>
</reference>
<evidence type="ECO:0000256" key="2">
    <source>
        <dbReference type="ARBA" id="ARBA00004829"/>
    </source>
</evidence>
<name>A0AAE3FVL4_9EURY</name>
<keyword evidence="4" id="KW-0125">Carotenoid biosynthesis</keyword>
<keyword evidence="7" id="KW-0413">Isomerase</keyword>
<evidence type="ECO:0000313" key="10">
    <source>
        <dbReference type="EMBL" id="MCL9815970.1"/>
    </source>
</evidence>
<keyword evidence="5 8" id="KW-1133">Transmembrane helix</keyword>
<feature type="transmembrane region" description="Helical" evidence="8">
    <location>
        <begin position="70"/>
        <end position="97"/>
    </location>
</feature>
<dbReference type="GO" id="GO:0016117">
    <property type="term" value="P:carotenoid biosynthetic process"/>
    <property type="evidence" value="ECO:0007669"/>
    <property type="project" value="UniProtKB-KW"/>
</dbReference>
<dbReference type="AlphaFoldDB" id="A0AAE3FVL4"/>
<evidence type="ECO:0000256" key="6">
    <source>
        <dbReference type="ARBA" id="ARBA00023136"/>
    </source>
</evidence>
<evidence type="ECO:0000256" key="5">
    <source>
        <dbReference type="ARBA" id="ARBA00022989"/>
    </source>
</evidence>
<keyword evidence="6 8" id="KW-0472">Membrane</keyword>
<feature type="transmembrane region" description="Helical" evidence="8">
    <location>
        <begin position="33"/>
        <end position="50"/>
    </location>
</feature>
<evidence type="ECO:0000256" key="3">
    <source>
        <dbReference type="ARBA" id="ARBA00022692"/>
    </source>
</evidence>
<evidence type="ECO:0000256" key="1">
    <source>
        <dbReference type="ARBA" id="ARBA00004141"/>
    </source>
</evidence>
<dbReference type="EMBL" id="JAKRVX010000001">
    <property type="protein sequence ID" value="MCL9815970.1"/>
    <property type="molecule type" value="Genomic_DNA"/>
</dbReference>
<feature type="domain" description="Lycopene cyclase" evidence="9">
    <location>
        <begin position="173"/>
        <end position="227"/>
    </location>
</feature>
<comment type="subcellular location">
    <subcellularLocation>
        <location evidence="1">Membrane</location>
        <topology evidence="1">Multi-pass membrane protein</topology>
    </subcellularLocation>
</comment>
<feature type="domain" description="Lycopene cyclase" evidence="9">
    <location>
        <begin position="13"/>
        <end position="89"/>
    </location>
</feature>
<reference evidence="10" key="1">
    <citation type="journal article" date="2022" name="Syst. Appl. Microbiol.">
        <title>Natronocalculus amylovorans gen. nov., sp. nov., and Natranaeroarchaeum aerophilus sp. nov., dominant culturable amylolytic natronoarchaea from hypersaline soda lakes in southwestern Siberia.</title>
        <authorList>
            <person name="Sorokin D.Y."/>
            <person name="Elcheninov A.G."/>
            <person name="Khizhniak T.V."/>
            <person name="Koenen M."/>
            <person name="Bale N.J."/>
            <person name="Damste J.S.S."/>
            <person name="Kublanov I.V."/>
        </authorList>
    </citation>
    <scope>NUCLEOTIDE SEQUENCE</scope>
    <source>
        <strain evidence="10">AArc-St2</strain>
    </source>
</reference>
<protein>
    <submittedName>
        <fullName evidence="10">Lycopene cyclase domain-containing protein</fullName>
    </submittedName>
</protein>
<evidence type="ECO:0000259" key="9">
    <source>
        <dbReference type="Pfam" id="PF18916"/>
    </source>
</evidence>
<accession>A0AAE3FVL4</accession>
<dbReference type="NCBIfam" id="TIGR03462">
    <property type="entry name" value="CarR_dom_SF"/>
    <property type="match status" value="2"/>
</dbReference>
<proteinExistence type="predicted"/>
<comment type="caution">
    <text evidence="10">The sequence shown here is derived from an EMBL/GenBank/DDBJ whole genome shotgun (WGS) entry which is preliminary data.</text>
</comment>
<evidence type="ECO:0000313" key="11">
    <source>
        <dbReference type="Proteomes" id="UP001203207"/>
    </source>
</evidence>
<gene>
    <name evidence="10" type="ORF">AArcSt2_03345</name>
</gene>
<sequence>MVELTYLQFHAVFILPVIGLLLFLLYRNDRTGAIRGAIGISILVTIAFIYTTPWGSYMIQRGVWWYGDGAVVATVLSIPLGEYLFFIFQTVIVGLYLYLRGFDPTFRAGDFAWRPRLLGVGAGFILFVSGIWLVFQDPSYLYLGGLIAWVGPVIMLQWAVGGGYLIRTPRIWLEAALVPALYLWVTDRIAIEIGTWVISEQYTTGIAVLGLPIEEMLFFFVAGLMTVNGLVLFEWVLDYWDTYGWPAPIATILPTVETPPTATQAADTVDEQLNNQ</sequence>